<proteinExistence type="predicted"/>
<evidence type="ECO:0000313" key="1">
    <source>
        <dbReference type="EMBL" id="CAB4220066.1"/>
    </source>
</evidence>
<reference evidence="1" key="1">
    <citation type="submission" date="2020-05" db="EMBL/GenBank/DDBJ databases">
        <authorList>
            <person name="Chiriac C."/>
            <person name="Salcher M."/>
            <person name="Ghai R."/>
            <person name="Kavagutti S V."/>
        </authorList>
    </citation>
    <scope>NUCLEOTIDE SEQUENCE</scope>
</reference>
<organism evidence="1">
    <name type="scientific">uncultured Caudovirales phage</name>
    <dbReference type="NCBI Taxonomy" id="2100421"/>
    <lineage>
        <taxon>Viruses</taxon>
        <taxon>Duplodnaviria</taxon>
        <taxon>Heunggongvirae</taxon>
        <taxon>Uroviricota</taxon>
        <taxon>Caudoviricetes</taxon>
        <taxon>Peduoviridae</taxon>
        <taxon>Maltschvirus</taxon>
        <taxon>Maltschvirus maltsch</taxon>
    </lineage>
</organism>
<name>A0A6J5SYM3_9CAUD</name>
<protein>
    <submittedName>
        <fullName evidence="1">Tail completion protein</fullName>
    </submittedName>
</protein>
<sequence length="135" mass="14994">MSASKALRARLIDDATMTGYVGTRIYPGRAPQKPTMPYIVYHRISTVRSATLDAGNTKVPEVRMQCDVIAASQSEVETIMNQMRIVMDNFRGTSSGVVVLGVSVSDEQDQPEFFEGSDTVFYHSSLDFSIIYRES</sequence>
<accession>A0A6J5SYM3</accession>
<dbReference type="EMBL" id="LR797487">
    <property type="protein sequence ID" value="CAB4220066.1"/>
    <property type="molecule type" value="Genomic_DNA"/>
</dbReference>
<dbReference type="InterPro" id="IPR021508">
    <property type="entry name" value="Gp17-like"/>
</dbReference>
<gene>
    <name evidence="1" type="ORF">UFOVP1620_22</name>
</gene>
<dbReference type="InterPro" id="IPR053745">
    <property type="entry name" value="Viral_Tail_Comp_sf"/>
</dbReference>
<dbReference type="Gene3D" id="3.30.2000.30">
    <property type="match status" value="1"/>
</dbReference>
<dbReference type="Pfam" id="PF11367">
    <property type="entry name" value="Tail_completion_gp17"/>
    <property type="match status" value="1"/>
</dbReference>